<dbReference type="RefSeq" id="WP_161721896.1">
    <property type="nucleotide sequence ID" value="NZ_JAAAXI010000003.1"/>
</dbReference>
<sequence>MAGRRVIRLRRSLAGPGPEPVWPAGIRPIPFEPERHAGQVHALLVEAYSRGGGTVEPFAIWWPSLRGDSEYDPALVFIAADGAGEVLGVAQCWTSAFVKDLAVAPSMRRQGLGSALLHHAFRVFRERGAGEIALKVDADNPSGALRLYRSLGFEEVEAYRLD</sequence>
<dbReference type="InterPro" id="IPR016181">
    <property type="entry name" value="Acyl_CoA_acyltransferase"/>
</dbReference>
<name>A0ABW9YX43_9HYPH</name>
<keyword evidence="2" id="KW-0012">Acyltransferase</keyword>
<organism evidence="4 5">
    <name type="scientific">Microvirga arsenatis</name>
    <dbReference type="NCBI Taxonomy" id="2692265"/>
    <lineage>
        <taxon>Bacteria</taxon>
        <taxon>Pseudomonadati</taxon>
        <taxon>Pseudomonadota</taxon>
        <taxon>Alphaproteobacteria</taxon>
        <taxon>Hyphomicrobiales</taxon>
        <taxon>Methylobacteriaceae</taxon>
        <taxon>Microvirga</taxon>
    </lineage>
</organism>
<dbReference type="Proteomes" id="UP000818323">
    <property type="component" value="Unassembled WGS sequence"/>
</dbReference>
<accession>A0ABW9YX43</accession>
<dbReference type="PANTHER" id="PTHR43420:SF12">
    <property type="entry name" value="N-ACETYLTRANSFERASE DOMAIN-CONTAINING PROTEIN"/>
    <property type="match status" value="1"/>
</dbReference>
<dbReference type="PROSITE" id="PS51186">
    <property type="entry name" value="GNAT"/>
    <property type="match status" value="1"/>
</dbReference>
<proteinExistence type="predicted"/>
<keyword evidence="1" id="KW-0808">Transferase</keyword>
<evidence type="ECO:0000256" key="2">
    <source>
        <dbReference type="ARBA" id="ARBA00023315"/>
    </source>
</evidence>
<dbReference type="EMBL" id="JAAAXJ010000004">
    <property type="protein sequence ID" value="NBJ24884.1"/>
    <property type="molecule type" value="Genomic_DNA"/>
</dbReference>
<dbReference type="Pfam" id="PF00583">
    <property type="entry name" value="Acetyltransf_1"/>
    <property type="match status" value="1"/>
</dbReference>
<dbReference type="CDD" id="cd04301">
    <property type="entry name" value="NAT_SF"/>
    <property type="match status" value="1"/>
</dbReference>
<protein>
    <submittedName>
        <fullName evidence="4">GNAT family N-acetyltransferase</fullName>
    </submittedName>
</protein>
<evidence type="ECO:0000313" key="5">
    <source>
        <dbReference type="Proteomes" id="UP000818323"/>
    </source>
</evidence>
<feature type="domain" description="N-acetyltransferase" evidence="3">
    <location>
        <begin position="24"/>
        <end position="162"/>
    </location>
</feature>
<evidence type="ECO:0000313" key="4">
    <source>
        <dbReference type="EMBL" id="NBJ24884.1"/>
    </source>
</evidence>
<comment type="caution">
    <text evidence="4">The sequence shown here is derived from an EMBL/GenBank/DDBJ whole genome shotgun (WGS) entry which is preliminary data.</text>
</comment>
<dbReference type="PANTHER" id="PTHR43420">
    <property type="entry name" value="ACETYLTRANSFERASE"/>
    <property type="match status" value="1"/>
</dbReference>
<evidence type="ECO:0000259" key="3">
    <source>
        <dbReference type="PROSITE" id="PS51186"/>
    </source>
</evidence>
<reference evidence="4 5" key="1">
    <citation type="submission" date="2020-01" db="EMBL/GenBank/DDBJ databases">
        <title>Microvirga sp. nov., an arsenate reduction bacterium isolated from Tibet hotspring sediments.</title>
        <authorList>
            <person name="Yuan C.-G."/>
        </authorList>
    </citation>
    <scope>NUCLEOTIDE SEQUENCE [LARGE SCALE GENOMIC DNA]</scope>
    <source>
        <strain evidence="4 5">SYSU G3D203</strain>
    </source>
</reference>
<evidence type="ECO:0000256" key="1">
    <source>
        <dbReference type="ARBA" id="ARBA00022679"/>
    </source>
</evidence>
<keyword evidence="5" id="KW-1185">Reference proteome</keyword>
<dbReference type="InterPro" id="IPR000182">
    <property type="entry name" value="GNAT_dom"/>
</dbReference>
<gene>
    <name evidence="4" type="ORF">GR303_11020</name>
</gene>
<dbReference type="InterPro" id="IPR050680">
    <property type="entry name" value="YpeA/RimI_acetyltransf"/>
</dbReference>
<dbReference type="SUPFAM" id="SSF55729">
    <property type="entry name" value="Acyl-CoA N-acyltransferases (Nat)"/>
    <property type="match status" value="1"/>
</dbReference>
<dbReference type="Gene3D" id="3.40.630.30">
    <property type="match status" value="1"/>
</dbReference>